<protein>
    <submittedName>
        <fullName evidence="1">Cysteine-rich CWC family protein</fullName>
    </submittedName>
</protein>
<accession>A0A7Y7YH61</accession>
<dbReference type="Pfam" id="PF14375">
    <property type="entry name" value="Cys_rich_CWC"/>
    <property type="match status" value="1"/>
</dbReference>
<evidence type="ECO:0000313" key="1">
    <source>
        <dbReference type="EMBL" id="NWC36459.1"/>
    </source>
</evidence>
<sequence>MNNDPSLCPACGARNDCTLADPRTADRPCWCYSVSIDRAVLEALPAELRNTACLCPRCAQVDEQLKQAPSSAP</sequence>
<organism evidence="1 2">
    <name type="scientific">Pseudomonas gingeri</name>
    <dbReference type="NCBI Taxonomy" id="117681"/>
    <lineage>
        <taxon>Bacteria</taxon>
        <taxon>Pseudomonadati</taxon>
        <taxon>Pseudomonadota</taxon>
        <taxon>Gammaproteobacteria</taxon>
        <taxon>Pseudomonadales</taxon>
        <taxon>Pseudomonadaceae</taxon>
        <taxon>Pseudomonas</taxon>
    </lineage>
</organism>
<dbReference type="Proteomes" id="UP000520592">
    <property type="component" value="Unassembled WGS sequence"/>
</dbReference>
<name>A0A7Y7YH61_9PSED</name>
<dbReference type="InterPro" id="IPR032720">
    <property type="entry name" value="Cys_rich_CWC"/>
</dbReference>
<gene>
    <name evidence="1" type="ORF">HX876_29270</name>
</gene>
<dbReference type="AlphaFoldDB" id="A0A7Y7YH61"/>
<dbReference type="EMBL" id="JACAQD010000042">
    <property type="protein sequence ID" value="NWC36459.1"/>
    <property type="molecule type" value="Genomic_DNA"/>
</dbReference>
<evidence type="ECO:0000313" key="2">
    <source>
        <dbReference type="Proteomes" id="UP000520592"/>
    </source>
</evidence>
<proteinExistence type="predicted"/>
<dbReference type="RefSeq" id="WP_177060671.1">
    <property type="nucleotide sequence ID" value="NZ_JACAPB010000003.1"/>
</dbReference>
<comment type="caution">
    <text evidence="1">The sequence shown here is derived from an EMBL/GenBank/DDBJ whole genome shotgun (WGS) entry which is preliminary data.</text>
</comment>
<reference evidence="1 2" key="1">
    <citation type="submission" date="2020-04" db="EMBL/GenBank/DDBJ databases">
        <title>Molecular characterization of pseudomonads from Agaricus bisporus reveal novel blotch 2 pathogens in Western Europe.</title>
        <authorList>
            <person name="Taparia T."/>
            <person name="Krijger M."/>
            <person name="Haynes E."/>
            <person name="Elpinstone J.G."/>
            <person name="Noble R."/>
            <person name="Van Der Wolf J."/>
        </authorList>
    </citation>
    <scope>NUCLEOTIDE SEQUENCE [LARGE SCALE GENOMIC DNA]</scope>
    <source>
        <strain evidence="1 2">IPO3737</strain>
    </source>
</reference>